<dbReference type="EC" id="6.3.4.15" evidence="3"/>
<dbReference type="InterPro" id="IPR003142">
    <property type="entry name" value="BPL_C"/>
</dbReference>
<name>A0A5S3QCT7_9RHOB</name>
<gene>
    <name evidence="6" type="ORF">FDT80_04975</name>
</gene>
<evidence type="ECO:0000313" key="7">
    <source>
        <dbReference type="Proteomes" id="UP000309550"/>
    </source>
</evidence>
<proteinExistence type="predicted"/>
<dbReference type="Gene3D" id="2.30.30.100">
    <property type="match status" value="1"/>
</dbReference>
<evidence type="ECO:0000313" key="6">
    <source>
        <dbReference type="EMBL" id="TMM54932.1"/>
    </source>
</evidence>
<dbReference type="Proteomes" id="UP000309550">
    <property type="component" value="Unassembled WGS sequence"/>
</dbReference>
<dbReference type="InterPro" id="IPR004143">
    <property type="entry name" value="BPL_LPL_catalytic"/>
</dbReference>
<dbReference type="RefSeq" id="WP_138661103.1">
    <property type="nucleotide sequence ID" value="NZ_VANS01000001.1"/>
</dbReference>
<dbReference type="CDD" id="cd16442">
    <property type="entry name" value="BPL"/>
    <property type="match status" value="1"/>
</dbReference>
<dbReference type="SUPFAM" id="SSF55681">
    <property type="entry name" value="Class II aaRS and biotin synthetases"/>
    <property type="match status" value="1"/>
</dbReference>
<organism evidence="6 7">
    <name type="scientific">Sulfitobacter sabulilitoris</name>
    <dbReference type="NCBI Taxonomy" id="2562655"/>
    <lineage>
        <taxon>Bacteria</taxon>
        <taxon>Pseudomonadati</taxon>
        <taxon>Pseudomonadota</taxon>
        <taxon>Alphaproteobacteria</taxon>
        <taxon>Rhodobacterales</taxon>
        <taxon>Roseobacteraceae</taxon>
        <taxon>Sulfitobacter</taxon>
    </lineage>
</organism>
<evidence type="ECO:0000256" key="4">
    <source>
        <dbReference type="ARBA" id="ARBA00047846"/>
    </source>
</evidence>
<reference evidence="6 7" key="1">
    <citation type="submission" date="2019-05" db="EMBL/GenBank/DDBJ databases">
        <title>Sulfitobacter sabulilitoris sp. nov., isolated from a marine sand.</title>
        <authorList>
            <person name="Yoon J.-H."/>
        </authorList>
    </citation>
    <scope>NUCLEOTIDE SEQUENCE [LARGE SCALE GENOMIC DNA]</scope>
    <source>
        <strain evidence="6 7">HSMS-29</strain>
    </source>
</reference>
<protein>
    <recommendedName>
        <fullName evidence="3">biotin--[biotin carboxyl-carrier protein] ligase</fullName>
        <ecNumber evidence="3">6.3.4.15</ecNumber>
    </recommendedName>
</protein>
<evidence type="ECO:0000256" key="2">
    <source>
        <dbReference type="ARBA" id="ARBA00023267"/>
    </source>
</evidence>
<comment type="caution">
    <text evidence="6">The sequence shown here is derived from an EMBL/GenBank/DDBJ whole genome shotgun (WGS) entry which is preliminary data.</text>
</comment>
<dbReference type="Gene3D" id="3.30.930.10">
    <property type="entry name" value="Bira Bifunctional Protein, Domain 2"/>
    <property type="match status" value="1"/>
</dbReference>
<keyword evidence="7" id="KW-1185">Reference proteome</keyword>
<dbReference type="NCBIfam" id="TIGR00121">
    <property type="entry name" value="birA_ligase"/>
    <property type="match status" value="1"/>
</dbReference>
<dbReference type="EMBL" id="VANS01000001">
    <property type="protein sequence ID" value="TMM54932.1"/>
    <property type="molecule type" value="Genomic_DNA"/>
</dbReference>
<dbReference type="PANTHER" id="PTHR12835">
    <property type="entry name" value="BIOTIN PROTEIN LIGASE"/>
    <property type="match status" value="1"/>
</dbReference>
<sequence length="249" mass="26233">MSAWPDGYGRRVLPSVSSTLSEAARIAPELTGPEWILALEQTAARGRRGRPWAMPPGNFAATLVLHPSEPPGVAAVRSFVASLALYRAFVAVTGREDAFALKWPNDVLLRGGKIAGILLESVGQGRGISHLAIGIGVNLVAAPGADAVEPGALRPVSLSSETGVVITPEAFLDVLASEYAVLEQQFTTYGFSAIRAEWLAHAARLGEVITARTGTREDVGTFVDVDETGNLILDTSDGRRAIAAADVFF</sequence>
<dbReference type="OrthoDB" id="9807064at2"/>
<dbReference type="InterPro" id="IPR004408">
    <property type="entry name" value="Biotin_CoA_COase_ligase"/>
</dbReference>
<dbReference type="InterPro" id="IPR045864">
    <property type="entry name" value="aa-tRNA-synth_II/BPL/LPL"/>
</dbReference>
<dbReference type="PROSITE" id="PS51733">
    <property type="entry name" value="BPL_LPL_CATALYTIC"/>
    <property type="match status" value="1"/>
</dbReference>
<dbReference type="GO" id="GO:0004077">
    <property type="term" value="F:biotin--[biotin carboxyl-carrier protein] ligase activity"/>
    <property type="evidence" value="ECO:0007669"/>
    <property type="project" value="UniProtKB-EC"/>
</dbReference>
<dbReference type="Pfam" id="PF03099">
    <property type="entry name" value="BPL_LplA_LipB"/>
    <property type="match status" value="1"/>
</dbReference>
<keyword evidence="2" id="KW-0092">Biotin</keyword>
<dbReference type="GO" id="GO:0005737">
    <property type="term" value="C:cytoplasm"/>
    <property type="evidence" value="ECO:0007669"/>
    <property type="project" value="TreeGrafter"/>
</dbReference>
<evidence type="ECO:0000256" key="3">
    <source>
        <dbReference type="ARBA" id="ARBA00024227"/>
    </source>
</evidence>
<feature type="domain" description="BPL/LPL catalytic" evidence="5">
    <location>
        <begin position="2"/>
        <end position="187"/>
    </location>
</feature>
<evidence type="ECO:0000256" key="1">
    <source>
        <dbReference type="ARBA" id="ARBA00022598"/>
    </source>
</evidence>
<evidence type="ECO:0000259" key="5">
    <source>
        <dbReference type="PROSITE" id="PS51733"/>
    </source>
</evidence>
<keyword evidence="1 6" id="KW-0436">Ligase</keyword>
<comment type="catalytic activity">
    <reaction evidence="4">
        <text>biotin + L-lysyl-[protein] + ATP = N(6)-biotinyl-L-lysyl-[protein] + AMP + diphosphate + H(+)</text>
        <dbReference type="Rhea" id="RHEA:11756"/>
        <dbReference type="Rhea" id="RHEA-COMP:9752"/>
        <dbReference type="Rhea" id="RHEA-COMP:10505"/>
        <dbReference type="ChEBI" id="CHEBI:15378"/>
        <dbReference type="ChEBI" id="CHEBI:29969"/>
        <dbReference type="ChEBI" id="CHEBI:30616"/>
        <dbReference type="ChEBI" id="CHEBI:33019"/>
        <dbReference type="ChEBI" id="CHEBI:57586"/>
        <dbReference type="ChEBI" id="CHEBI:83144"/>
        <dbReference type="ChEBI" id="CHEBI:456215"/>
        <dbReference type="EC" id="6.3.4.15"/>
    </reaction>
</comment>
<dbReference type="Pfam" id="PF02237">
    <property type="entry name" value="BPL_C"/>
    <property type="match status" value="1"/>
</dbReference>
<dbReference type="PANTHER" id="PTHR12835:SF5">
    <property type="entry name" value="BIOTIN--PROTEIN LIGASE"/>
    <property type="match status" value="1"/>
</dbReference>
<dbReference type="AlphaFoldDB" id="A0A5S3QCT7"/>
<accession>A0A5S3QCT7</accession>